<protein>
    <submittedName>
        <fullName evidence="2">Uncharacterized protein</fullName>
    </submittedName>
</protein>
<reference evidence="2 3" key="1">
    <citation type="submission" date="2023-01" db="EMBL/GenBank/DDBJ databases">
        <title>Analysis of 21 Apiospora genomes using comparative genomics revels a genus with tremendous synthesis potential of carbohydrate active enzymes and secondary metabolites.</title>
        <authorList>
            <person name="Sorensen T."/>
        </authorList>
    </citation>
    <scope>NUCLEOTIDE SEQUENCE [LARGE SCALE GENOMIC DNA]</scope>
    <source>
        <strain evidence="2 3">CBS 114990</strain>
    </source>
</reference>
<sequence length="199" mass="21689">MSNTMADQTTGTPTVPEEEPTWWPVTPAGDNALGVKWWAQWGATLAIWSVWVPNLWSAVWGVAKRNLLANEKFRDWAAEWRLFDEEDFEKAEKSDKRVLAIHQKRATAAAAKEAENDDMPPPPENTPVPPASSSSSSSTAPPPPRAPLLCRPCRHAFARARPPPRAASRATATAPSPLAVAAARSASRPSSRRAPTRLV</sequence>
<feature type="compositionally biased region" description="Basic residues" evidence="1">
    <location>
        <begin position="190"/>
        <end position="199"/>
    </location>
</feature>
<evidence type="ECO:0000313" key="3">
    <source>
        <dbReference type="Proteomes" id="UP001433268"/>
    </source>
</evidence>
<dbReference type="EMBL" id="JAQQWN010000009">
    <property type="protein sequence ID" value="KAK8067325.1"/>
    <property type="molecule type" value="Genomic_DNA"/>
</dbReference>
<dbReference type="Proteomes" id="UP001433268">
    <property type="component" value="Unassembled WGS sequence"/>
</dbReference>
<feature type="compositionally biased region" description="Low complexity" evidence="1">
    <location>
        <begin position="9"/>
        <end position="23"/>
    </location>
</feature>
<evidence type="ECO:0000256" key="1">
    <source>
        <dbReference type="SAM" id="MobiDB-lite"/>
    </source>
</evidence>
<feature type="region of interest" description="Disordered" evidence="1">
    <location>
        <begin position="104"/>
        <end position="199"/>
    </location>
</feature>
<feature type="compositionally biased region" description="Pro residues" evidence="1">
    <location>
        <begin position="119"/>
        <end position="130"/>
    </location>
</feature>
<evidence type="ECO:0000313" key="2">
    <source>
        <dbReference type="EMBL" id="KAK8067325.1"/>
    </source>
</evidence>
<feature type="compositionally biased region" description="Low complexity" evidence="1">
    <location>
        <begin position="166"/>
        <end position="189"/>
    </location>
</feature>
<name>A0ABR1VAQ1_9PEZI</name>
<feature type="region of interest" description="Disordered" evidence="1">
    <location>
        <begin position="1"/>
        <end position="23"/>
    </location>
</feature>
<comment type="caution">
    <text evidence="2">The sequence shown here is derived from an EMBL/GenBank/DDBJ whole genome shotgun (WGS) entry which is preliminary data.</text>
</comment>
<dbReference type="RefSeq" id="XP_066664078.1">
    <property type="nucleotide sequence ID" value="XM_066818386.1"/>
</dbReference>
<gene>
    <name evidence="2" type="ORF">PG997_014072</name>
</gene>
<dbReference type="GeneID" id="92051446"/>
<organism evidence="2 3">
    <name type="scientific">Apiospora hydei</name>
    <dbReference type="NCBI Taxonomy" id="1337664"/>
    <lineage>
        <taxon>Eukaryota</taxon>
        <taxon>Fungi</taxon>
        <taxon>Dikarya</taxon>
        <taxon>Ascomycota</taxon>
        <taxon>Pezizomycotina</taxon>
        <taxon>Sordariomycetes</taxon>
        <taxon>Xylariomycetidae</taxon>
        <taxon>Amphisphaeriales</taxon>
        <taxon>Apiosporaceae</taxon>
        <taxon>Apiospora</taxon>
    </lineage>
</organism>
<accession>A0ABR1VAQ1</accession>
<keyword evidence="3" id="KW-1185">Reference proteome</keyword>
<proteinExistence type="predicted"/>